<keyword evidence="9" id="KW-1185">Reference proteome</keyword>
<feature type="transmembrane region" description="Helical" evidence="6">
    <location>
        <begin position="368"/>
        <end position="391"/>
    </location>
</feature>
<evidence type="ECO:0000256" key="2">
    <source>
        <dbReference type="ARBA" id="ARBA00022475"/>
    </source>
</evidence>
<evidence type="ECO:0000256" key="5">
    <source>
        <dbReference type="ARBA" id="ARBA00023136"/>
    </source>
</evidence>
<dbReference type="Gene3D" id="1.20.1250.20">
    <property type="entry name" value="MFS general substrate transporter like domains"/>
    <property type="match status" value="1"/>
</dbReference>
<keyword evidence="5 6" id="KW-0472">Membrane</keyword>
<dbReference type="PANTHER" id="PTHR42688">
    <property type="entry name" value="CONSERVED PROTEIN"/>
    <property type="match status" value="1"/>
</dbReference>
<dbReference type="InterPro" id="IPR020846">
    <property type="entry name" value="MFS_dom"/>
</dbReference>
<dbReference type="InterPro" id="IPR011701">
    <property type="entry name" value="MFS"/>
</dbReference>
<feature type="transmembrane region" description="Helical" evidence="6">
    <location>
        <begin position="342"/>
        <end position="362"/>
    </location>
</feature>
<dbReference type="PROSITE" id="PS50850">
    <property type="entry name" value="MFS"/>
    <property type="match status" value="1"/>
</dbReference>
<evidence type="ECO:0000313" key="8">
    <source>
        <dbReference type="EMBL" id="KRT35370.1"/>
    </source>
</evidence>
<dbReference type="InterPro" id="IPR052425">
    <property type="entry name" value="Uncharacterized_MFS-type"/>
</dbReference>
<accession>A0A0T5XAL4</accession>
<dbReference type="OrthoDB" id="9803985at2"/>
<dbReference type="GO" id="GO:0005886">
    <property type="term" value="C:plasma membrane"/>
    <property type="evidence" value="ECO:0007669"/>
    <property type="project" value="UniProtKB-SubCell"/>
</dbReference>
<comment type="caution">
    <text evidence="8">The sequence shown here is derived from an EMBL/GenBank/DDBJ whole genome shotgun (WGS) entry which is preliminary data.</text>
</comment>
<feature type="transmembrane region" description="Helical" evidence="6">
    <location>
        <begin position="44"/>
        <end position="66"/>
    </location>
</feature>
<dbReference type="AlphaFoldDB" id="A0A0T5XAL4"/>
<feature type="transmembrane region" description="Helical" evidence="6">
    <location>
        <begin position="221"/>
        <end position="244"/>
    </location>
</feature>
<evidence type="ECO:0000256" key="6">
    <source>
        <dbReference type="SAM" id="Phobius"/>
    </source>
</evidence>
<feature type="transmembrane region" description="Helical" evidence="6">
    <location>
        <begin position="256"/>
        <end position="274"/>
    </location>
</feature>
<sequence length="399" mass="43466">MKDSSKVYDVKRASMRFILMMGLVSLFGDMAYEGARSSTGAFMATLGASAGAVGFVVGFGELLGYAVRIFSGRLADRSKAYWPLVFLGYGLILCVPLLAVAPSWKIAALFILGERLGKAIRSPARDALLSYATKQVGRGWGFGIHEAMDQIGAIIGPLIMSLALYLGLGFRGGFSLLFVPAVFILLVLTLVKRTTPAPQSFEVEEEAKGEEEKDAKLPRVFWRYMLFVCLAGVGLIPFQIMAYHMKSGAFVSDVSIPIYYAMAMGIDALFALIVGRLYDSVGLRCLLFVPVFTLPIPLFAFARDPISLGLGVGLWGLVMAVHETIMRAAIADIVPPARRGTAYGIFNAAYGISLFCGSFIIGRLYDKALAYVILFVLLAVLLSYLAFVMFLGKHRQYQK</sequence>
<keyword evidence="4 6" id="KW-1133">Transmembrane helix</keyword>
<evidence type="ECO:0000313" key="9">
    <source>
        <dbReference type="Proteomes" id="UP000005273"/>
    </source>
</evidence>
<dbReference type="GO" id="GO:0022857">
    <property type="term" value="F:transmembrane transporter activity"/>
    <property type="evidence" value="ECO:0007669"/>
    <property type="project" value="InterPro"/>
</dbReference>
<feature type="domain" description="Major facilitator superfamily (MFS) profile" evidence="7">
    <location>
        <begin position="14"/>
        <end position="396"/>
    </location>
</feature>
<dbReference type="PANTHER" id="PTHR42688:SF1">
    <property type="entry name" value="BLR5212 PROTEIN"/>
    <property type="match status" value="1"/>
</dbReference>
<dbReference type="Pfam" id="PF07690">
    <property type="entry name" value="MFS_1"/>
    <property type="match status" value="1"/>
</dbReference>
<proteinExistence type="predicted"/>
<dbReference type="Proteomes" id="UP000005273">
    <property type="component" value="Unassembled WGS sequence"/>
</dbReference>
<dbReference type="InterPro" id="IPR036259">
    <property type="entry name" value="MFS_trans_sf"/>
</dbReference>
<dbReference type="eggNOG" id="COG2814">
    <property type="taxonomic scope" value="Bacteria"/>
</dbReference>
<feature type="transmembrane region" description="Helical" evidence="6">
    <location>
        <begin position="174"/>
        <end position="191"/>
    </location>
</feature>
<dbReference type="RefSeq" id="WP_009201995.1">
    <property type="nucleotide sequence ID" value="NZ_ACJX03000001.1"/>
</dbReference>
<name>A0A0T5XAL4_9BACT</name>
<keyword evidence="3 6" id="KW-0812">Transmembrane</keyword>
<evidence type="ECO:0000256" key="1">
    <source>
        <dbReference type="ARBA" id="ARBA00004651"/>
    </source>
</evidence>
<feature type="transmembrane region" description="Helical" evidence="6">
    <location>
        <begin position="86"/>
        <end position="112"/>
    </location>
</feature>
<protein>
    <submittedName>
        <fullName evidence="8">Transporter, major facilitator family protein</fullName>
    </submittedName>
</protein>
<dbReference type="CDD" id="cd17370">
    <property type="entry name" value="MFS_MJ1317_like"/>
    <property type="match status" value="1"/>
</dbReference>
<reference evidence="9" key="1">
    <citation type="submission" date="2012-09" db="EMBL/GenBank/DDBJ databases">
        <authorList>
            <person name="Weinstock G."/>
            <person name="Sodergren E."/>
            <person name="Clifton S."/>
            <person name="Fulton L."/>
            <person name="Fulton B."/>
            <person name="Courtney L."/>
            <person name="Fronick C."/>
            <person name="Harrison M."/>
            <person name="Strong C."/>
            <person name="Farmer C."/>
            <person name="Delehaunty K."/>
            <person name="Markovic C."/>
            <person name="Hall O."/>
            <person name="Minx P."/>
            <person name="Tomlinson C."/>
            <person name="Mitreva M."/>
            <person name="Nelson J."/>
            <person name="Hou S."/>
            <person name="Wollam A."/>
            <person name="Pepin K.H."/>
            <person name="Johnson M."/>
            <person name="Bhonagiri V."/>
            <person name="Nash W.E."/>
            <person name="Suruliraj S."/>
            <person name="Warren W."/>
            <person name="Chinwalla A."/>
            <person name="Mardis E.R."/>
            <person name="Wilson R.K."/>
        </authorList>
    </citation>
    <scope>NUCLEOTIDE SEQUENCE [LARGE SCALE GENOMIC DNA]</scope>
    <source>
        <strain evidence="9">OS1</strain>
    </source>
</reference>
<feature type="transmembrane region" description="Helical" evidence="6">
    <location>
        <begin position="13"/>
        <end position="32"/>
    </location>
</feature>
<comment type="subcellular location">
    <subcellularLocation>
        <location evidence="1">Cell membrane</location>
        <topology evidence="1">Multi-pass membrane protein</topology>
    </subcellularLocation>
</comment>
<organism evidence="8 9">
    <name type="scientific">Acetomicrobium hydrogeniformans ATCC BAA-1850</name>
    <dbReference type="NCBI Taxonomy" id="592015"/>
    <lineage>
        <taxon>Bacteria</taxon>
        <taxon>Thermotogati</taxon>
        <taxon>Synergistota</taxon>
        <taxon>Synergistia</taxon>
        <taxon>Synergistales</taxon>
        <taxon>Acetomicrobiaceae</taxon>
        <taxon>Acetomicrobium</taxon>
    </lineage>
</organism>
<keyword evidence="2" id="KW-1003">Cell membrane</keyword>
<evidence type="ECO:0000259" key="7">
    <source>
        <dbReference type="PROSITE" id="PS50850"/>
    </source>
</evidence>
<dbReference type="STRING" id="592015.HMPREF1705_04646"/>
<dbReference type="SUPFAM" id="SSF103473">
    <property type="entry name" value="MFS general substrate transporter"/>
    <property type="match status" value="1"/>
</dbReference>
<feature type="transmembrane region" description="Helical" evidence="6">
    <location>
        <begin position="308"/>
        <end position="330"/>
    </location>
</feature>
<evidence type="ECO:0000256" key="4">
    <source>
        <dbReference type="ARBA" id="ARBA00022989"/>
    </source>
</evidence>
<dbReference type="EMBL" id="ACJX03000001">
    <property type="protein sequence ID" value="KRT35370.1"/>
    <property type="molecule type" value="Genomic_DNA"/>
</dbReference>
<gene>
    <name evidence="8" type="ORF">HMPREF1705_04646</name>
</gene>
<evidence type="ECO:0000256" key="3">
    <source>
        <dbReference type="ARBA" id="ARBA00022692"/>
    </source>
</evidence>
<feature type="transmembrane region" description="Helical" evidence="6">
    <location>
        <begin position="281"/>
        <end position="302"/>
    </location>
</feature>